<proteinExistence type="predicted"/>
<dbReference type="RefSeq" id="WP_065276054.1">
    <property type="nucleotide sequence ID" value="NZ_MAMO01000006.1"/>
</dbReference>
<reference evidence="1" key="2">
    <citation type="journal article" date="2016" name="Front. Microbiol.">
        <title>The Regulatory Protein RosR Affects Rhizobium leguminosarum bv. trifolii Protein Profiles, Cell Surface Properties, and Symbiosis with Clover.</title>
        <authorList>
            <person name="Rachwal K."/>
            <person name="Boguszewska A."/>
            <person name="Kopcinska J."/>
            <person name="Karas M."/>
            <person name="Tchorzewski M."/>
            <person name="Janczarek M."/>
        </authorList>
    </citation>
    <scope>NUCLEOTIDE SEQUENCE</scope>
    <source>
        <strain evidence="1">Rt24.2</strain>
    </source>
</reference>
<reference evidence="1" key="1">
    <citation type="journal article" date="2015" name="BMC Genomics">
        <title>Transcriptome profiling of a Rhizobium leguminosarum bv. trifolii rosR mutant reveals the role of the transcriptional regulator RosR in motility, synthesis of cell-surface components, and other cellular processes.</title>
        <authorList>
            <person name="Rachwal K."/>
            <person name="Matczynska E."/>
            <person name="Janczarek M."/>
        </authorList>
    </citation>
    <scope>NUCLEOTIDE SEQUENCE</scope>
    <source>
        <strain evidence="1">Rt24.2</strain>
    </source>
</reference>
<sequence>MTESTSKLHSLLFEEGRALENIKFFPGDSRGLTAGQLTDAAAGSIRRAFESGLKNTPPATGAVKCKLEAFN</sequence>
<accession>A0A1B8RHY1</accession>
<evidence type="ECO:0000313" key="1">
    <source>
        <dbReference type="EMBL" id="AOO88636.1"/>
    </source>
</evidence>
<name>A0A1B8RHY1_RHILT</name>
<dbReference type="EMBL" id="KX486272">
    <property type="protein sequence ID" value="AOO88636.1"/>
    <property type="molecule type" value="Genomic_DNA"/>
</dbReference>
<organism evidence="1">
    <name type="scientific">Rhizobium leguminosarum bv. trifolii</name>
    <dbReference type="NCBI Taxonomy" id="386"/>
    <lineage>
        <taxon>Bacteria</taxon>
        <taxon>Pseudomonadati</taxon>
        <taxon>Pseudomonadota</taxon>
        <taxon>Alphaproteobacteria</taxon>
        <taxon>Hyphomicrobiales</taxon>
        <taxon>Rhizobiaceae</taxon>
        <taxon>Rhizobium/Agrobacterium group</taxon>
        <taxon>Rhizobium</taxon>
    </lineage>
</organism>
<protein>
    <submittedName>
        <fullName evidence="1">Uncharacterized protein</fullName>
    </submittedName>
</protein>
<dbReference type="AlphaFoldDB" id="A0A1B8RHY1"/>